<dbReference type="AlphaFoldDB" id="A0AAV5VCE9"/>
<evidence type="ECO:0000313" key="6">
    <source>
        <dbReference type="Proteomes" id="UP001432322"/>
    </source>
</evidence>
<dbReference type="InterPro" id="IPR049449">
    <property type="entry name" value="TesB_ACOT8-like_N"/>
</dbReference>
<dbReference type="Gene3D" id="2.40.160.210">
    <property type="entry name" value="Acyl-CoA thioesterase, double hotdog domain"/>
    <property type="match status" value="1"/>
</dbReference>
<evidence type="ECO:0000259" key="4">
    <source>
        <dbReference type="Pfam" id="PF13622"/>
    </source>
</evidence>
<feature type="non-terminal residue" evidence="5">
    <location>
        <position position="1"/>
    </location>
</feature>
<dbReference type="Proteomes" id="UP001432322">
    <property type="component" value="Unassembled WGS sequence"/>
</dbReference>
<dbReference type="GO" id="GO:0005782">
    <property type="term" value="C:peroxisomal matrix"/>
    <property type="evidence" value="ECO:0007669"/>
    <property type="project" value="TreeGrafter"/>
</dbReference>
<reference evidence="5" key="1">
    <citation type="submission" date="2023-10" db="EMBL/GenBank/DDBJ databases">
        <title>Genome assembly of Pristionchus species.</title>
        <authorList>
            <person name="Yoshida K."/>
            <person name="Sommer R.J."/>
        </authorList>
    </citation>
    <scope>NUCLEOTIDE SEQUENCE</scope>
    <source>
        <strain evidence="5">RS5133</strain>
    </source>
</reference>
<evidence type="ECO:0000256" key="1">
    <source>
        <dbReference type="ARBA" id="ARBA00006538"/>
    </source>
</evidence>
<sequence>QVLSPDPMNNNFKFEEVEKDVFKNNTLHTTGEYDENHTYGGLTCAQSLAAADKTVSAGLNCHSFQSNFIVRINADLPVTYHVKRLFDGRSFASRFVECKQEGNVTFAALVAYQKPEAHSIEHQSPMPDVPPPQECEQFDSS</sequence>
<dbReference type="EMBL" id="BTSY01000002">
    <property type="protein sequence ID" value="GMT16397.1"/>
    <property type="molecule type" value="Genomic_DNA"/>
</dbReference>
<dbReference type="InterPro" id="IPR042171">
    <property type="entry name" value="Acyl-CoA_hotdog"/>
</dbReference>
<gene>
    <name evidence="5" type="ORF">PFISCL1PPCAC_7694</name>
</gene>
<proteinExistence type="inferred from homology"/>
<dbReference type="PANTHER" id="PTHR11066:SF34">
    <property type="entry name" value="ACYL-COENZYME A THIOESTERASE 8"/>
    <property type="match status" value="1"/>
</dbReference>
<comment type="similarity">
    <text evidence="1">Belongs to the C/M/P thioester hydrolase family.</text>
</comment>
<feature type="domain" description="Acyl-CoA thioesterase-like N-terminal HotDog" evidence="4">
    <location>
        <begin position="37"/>
        <end position="111"/>
    </location>
</feature>
<dbReference type="InterPro" id="IPR003703">
    <property type="entry name" value="Acyl_CoA_thio"/>
</dbReference>
<dbReference type="Pfam" id="PF13622">
    <property type="entry name" value="4HBT_3"/>
    <property type="match status" value="1"/>
</dbReference>
<dbReference type="InterPro" id="IPR029069">
    <property type="entry name" value="HotDog_dom_sf"/>
</dbReference>
<protein>
    <recommendedName>
        <fullName evidence="4">Acyl-CoA thioesterase-like N-terminal HotDog domain-containing protein</fullName>
    </recommendedName>
</protein>
<feature type="region of interest" description="Disordered" evidence="3">
    <location>
        <begin position="118"/>
        <end position="141"/>
    </location>
</feature>
<name>A0AAV5VCE9_9BILA</name>
<keyword evidence="6" id="KW-1185">Reference proteome</keyword>
<dbReference type="SUPFAM" id="SSF54637">
    <property type="entry name" value="Thioesterase/thiol ester dehydrase-isomerase"/>
    <property type="match status" value="1"/>
</dbReference>
<organism evidence="5 6">
    <name type="scientific">Pristionchus fissidentatus</name>
    <dbReference type="NCBI Taxonomy" id="1538716"/>
    <lineage>
        <taxon>Eukaryota</taxon>
        <taxon>Metazoa</taxon>
        <taxon>Ecdysozoa</taxon>
        <taxon>Nematoda</taxon>
        <taxon>Chromadorea</taxon>
        <taxon>Rhabditida</taxon>
        <taxon>Rhabditina</taxon>
        <taxon>Diplogasteromorpha</taxon>
        <taxon>Diplogasteroidea</taxon>
        <taxon>Neodiplogasteridae</taxon>
        <taxon>Pristionchus</taxon>
    </lineage>
</organism>
<evidence type="ECO:0000313" key="5">
    <source>
        <dbReference type="EMBL" id="GMT16397.1"/>
    </source>
</evidence>
<keyword evidence="2" id="KW-0378">Hydrolase</keyword>
<accession>A0AAV5VCE9</accession>
<dbReference type="GO" id="GO:0006637">
    <property type="term" value="P:acyl-CoA metabolic process"/>
    <property type="evidence" value="ECO:0007669"/>
    <property type="project" value="InterPro"/>
</dbReference>
<dbReference type="CDD" id="cd03445">
    <property type="entry name" value="Thioesterase_II_repeat2"/>
    <property type="match status" value="1"/>
</dbReference>
<dbReference type="GO" id="GO:0009062">
    <property type="term" value="P:fatty acid catabolic process"/>
    <property type="evidence" value="ECO:0007669"/>
    <property type="project" value="TreeGrafter"/>
</dbReference>
<dbReference type="PANTHER" id="PTHR11066">
    <property type="entry name" value="ACYL-COA THIOESTERASE"/>
    <property type="match status" value="1"/>
</dbReference>
<feature type="non-terminal residue" evidence="5">
    <location>
        <position position="141"/>
    </location>
</feature>
<comment type="caution">
    <text evidence="5">The sequence shown here is derived from an EMBL/GenBank/DDBJ whole genome shotgun (WGS) entry which is preliminary data.</text>
</comment>
<evidence type="ECO:0000256" key="3">
    <source>
        <dbReference type="SAM" id="MobiDB-lite"/>
    </source>
</evidence>
<evidence type="ECO:0000256" key="2">
    <source>
        <dbReference type="ARBA" id="ARBA00022801"/>
    </source>
</evidence>
<dbReference type="GO" id="GO:0047617">
    <property type="term" value="F:fatty acyl-CoA hydrolase activity"/>
    <property type="evidence" value="ECO:0007669"/>
    <property type="project" value="InterPro"/>
</dbReference>